<dbReference type="Proteomes" id="UP000254771">
    <property type="component" value="Unassembled WGS sequence"/>
</dbReference>
<reference evidence="1 2" key="1">
    <citation type="journal article" date="2018" name="ISME J.">
        <title>Endosymbiont genomes yield clues of tubeworm success.</title>
        <authorList>
            <person name="Li Y."/>
            <person name="Liles M.R."/>
            <person name="Halanych K.M."/>
        </authorList>
    </citation>
    <scope>NUCLEOTIDE SEQUENCE [LARGE SCALE GENOMIC DNA]</scope>
    <source>
        <strain evidence="1">A1462</strain>
    </source>
</reference>
<accession>A0A370DR40</accession>
<evidence type="ECO:0000313" key="1">
    <source>
        <dbReference type="EMBL" id="RDH87480.1"/>
    </source>
</evidence>
<keyword evidence="2" id="KW-1185">Reference proteome</keyword>
<proteinExistence type="predicted"/>
<sequence>MTVYAADKLIAQARLLAAEYRRTMGKPLPGISNEIAEHDAVKLLRLEPRPEGETGYNAIDPSRDGWRVQIKSRTIFDESKSGQRIGQLKLDREWDSVVLVLMDEDYEPYEIYEADKDEILEFVNDSSSSRAKRGAMSVARFKIIGRLVWTREDGLESEVWDNQSG</sequence>
<name>A0A370DR40_9GAMM</name>
<organism evidence="1 2">
    <name type="scientific">endosymbiont of Escarpia spicata</name>
    <dbReference type="NCBI Taxonomy" id="2200908"/>
    <lineage>
        <taxon>Bacteria</taxon>
        <taxon>Pseudomonadati</taxon>
        <taxon>Pseudomonadota</taxon>
        <taxon>Gammaproteobacteria</taxon>
        <taxon>sulfur-oxidizing symbionts</taxon>
    </lineage>
</organism>
<evidence type="ECO:0000313" key="2">
    <source>
        <dbReference type="Proteomes" id="UP000254771"/>
    </source>
</evidence>
<dbReference type="EMBL" id="QFXE01000005">
    <property type="protein sequence ID" value="RDH87480.1"/>
    <property type="molecule type" value="Genomic_DNA"/>
</dbReference>
<gene>
    <name evidence="1" type="ORF">DIZ78_02595</name>
</gene>
<comment type="caution">
    <text evidence="1">The sequence shown here is derived from an EMBL/GenBank/DDBJ whole genome shotgun (WGS) entry which is preliminary data.</text>
</comment>
<protein>
    <submittedName>
        <fullName evidence="1">Uncharacterized protein</fullName>
    </submittedName>
</protein>
<dbReference type="AlphaFoldDB" id="A0A370DR40"/>